<dbReference type="EMBL" id="CP036273">
    <property type="protein sequence ID" value="QDU18372.1"/>
    <property type="molecule type" value="Genomic_DNA"/>
</dbReference>
<dbReference type="EMBL" id="CP036273">
    <property type="protein sequence ID" value="QDU23929.1"/>
    <property type="molecule type" value="Genomic_DNA"/>
</dbReference>
<dbReference type="EMBL" id="CP036273">
    <property type="protein sequence ID" value="QDU19689.1"/>
    <property type="molecule type" value="Genomic_DNA"/>
</dbReference>
<gene>
    <name evidence="4" type="ORF">ETAA1_02580</name>
    <name evidence="5" type="ORF">ETAA1_04930</name>
    <name evidence="6" type="ORF">ETAA1_06540</name>
    <name evidence="7" type="ORF">ETAA1_09000</name>
    <name evidence="8" type="ORF">ETAA1_11280</name>
    <name evidence="9" type="ORF">ETAA1_14580</name>
    <name evidence="10" type="ORF">ETAA1_16200</name>
    <name evidence="11" type="ORF">ETAA1_25370</name>
    <name evidence="12" type="ORF">ETAA1_29980</name>
    <name evidence="13" type="ORF">ETAA1_30440</name>
    <name evidence="14" type="ORF">ETAA1_38140</name>
    <name evidence="15" type="ORF">ETAA1_38340</name>
    <name evidence="16" type="ORF">ETAA1_38380</name>
    <name evidence="17" type="ORF">ETAA1_39170</name>
    <name evidence="18" type="ORF">ETAA1_40100</name>
    <name evidence="19" type="ORF">ETAA1_52740</name>
    <name evidence="20" type="ORF">ETAA1_57800</name>
    <name evidence="21" type="ORF">ETAA1_59400</name>
    <name evidence="22" type="ORF">ETAA1_60460</name>
</gene>
<dbReference type="Gene3D" id="3.90.350.10">
    <property type="entry name" value="Transposase Inhibitor Protein From Tn5, Chain A, domain 1"/>
    <property type="match status" value="1"/>
</dbReference>
<evidence type="ECO:0000313" key="8">
    <source>
        <dbReference type="EMBL" id="QDU19224.1"/>
    </source>
</evidence>
<dbReference type="EMBL" id="CP036273">
    <property type="protein sequence ID" value="QDU23280.1"/>
    <property type="molecule type" value="Genomic_DNA"/>
</dbReference>
<dbReference type="KEGG" id="uli:ETAA1_40100"/>
<dbReference type="Pfam" id="PF01609">
    <property type="entry name" value="DDE_Tnp_1"/>
    <property type="match status" value="1"/>
</dbReference>
<evidence type="ECO:0000313" key="16">
    <source>
        <dbReference type="EMBL" id="QDU21865.1"/>
    </source>
</evidence>
<dbReference type="KEGG" id="uli:ETAA1_14580"/>
<dbReference type="GO" id="GO:0004803">
    <property type="term" value="F:transposase activity"/>
    <property type="evidence" value="ECO:0007669"/>
    <property type="project" value="InterPro"/>
</dbReference>
<dbReference type="EMBL" id="CP036273">
    <property type="protein sequence ID" value="QDU19529.1"/>
    <property type="molecule type" value="Genomic_DNA"/>
</dbReference>
<evidence type="ECO:0000313" key="17">
    <source>
        <dbReference type="EMBL" id="QDU21943.1"/>
    </source>
</evidence>
<dbReference type="EMBL" id="CP036273">
    <property type="protein sequence ID" value="QDU22035.1"/>
    <property type="molecule type" value="Genomic_DNA"/>
</dbReference>
<evidence type="ECO:0000313" key="14">
    <source>
        <dbReference type="EMBL" id="QDU21841.1"/>
    </source>
</evidence>
<dbReference type="KEGG" id="uli:ETAA1_52740"/>
<dbReference type="EMBL" id="CP036273">
    <property type="protein sequence ID" value="QDU21943.1"/>
    <property type="molecule type" value="Genomic_DNA"/>
</dbReference>
<dbReference type="KEGG" id="uli:ETAA1_38340"/>
<dbReference type="KEGG" id="uli:ETAA1_29980"/>
<dbReference type="KEGG" id="uli:ETAA1_06540"/>
<dbReference type="KEGG" id="uli:ETAA1_38380"/>
<reference evidence="15 23" key="1">
    <citation type="submission" date="2019-02" db="EMBL/GenBank/DDBJ databases">
        <title>Deep-cultivation of Planctomycetes and their phenomic and genomic characterization uncovers novel biology.</title>
        <authorList>
            <person name="Wiegand S."/>
            <person name="Jogler M."/>
            <person name="Boedeker C."/>
            <person name="Pinto D."/>
            <person name="Vollmers J."/>
            <person name="Rivas-Marin E."/>
            <person name="Kohn T."/>
            <person name="Peeters S.H."/>
            <person name="Heuer A."/>
            <person name="Rast P."/>
            <person name="Oberbeckmann S."/>
            <person name="Bunk B."/>
            <person name="Jeske O."/>
            <person name="Meyerdierks A."/>
            <person name="Storesund J.E."/>
            <person name="Kallscheuer N."/>
            <person name="Luecker S."/>
            <person name="Lage O.M."/>
            <person name="Pohl T."/>
            <person name="Merkel B.J."/>
            <person name="Hornburger P."/>
            <person name="Mueller R.-W."/>
            <person name="Bruemmer F."/>
            <person name="Labrenz M."/>
            <person name="Spormann A.M."/>
            <person name="Op den Camp H."/>
            <person name="Overmann J."/>
            <person name="Amann R."/>
            <person name="Jetten M.S.M."/>
            <person name="Mascher T."/>
            <person name="Medema M.H."/>
            <person name="Devos D.P."/>
            <person name="Kaster A.-K."/>
            <person name="Ovreas L."/>
            <person name="Rohde M."/>
            <person name="Galperin M.Y."/>
            <person name="Jogler C."/>
        </authorList>
    </citation>
    <scope>NUCLEOTIDE SEQUENCE [LARGE SCALE GENOMIC DNA]</scope>
    <source>
        <strain evidence="15 23">ETA_A1</strain>
    </source>
</reference>
<evidence type="ECO:0000313" key="9">
    <source>
        <dbReference type="EMBL" id="QDU19529.1"/>
    </source>
</evidence>
<accession>A0A517XWH1</accession>
<evidence type="ECO:0000259" key="3">
    <source>
        <dbReference type="Pfam" id="PF01609"/>
    </source>
</evidence>
<evidence type="ECO:0000313" key="22">
    <source>
        <dbReference type="EMBL" id="QDU24035.1"/>
    </source>
</evidence>
<keyword evidence="2" id="KW-0472">Membrane</keyword>
<dbReference type="KEGG" id="uli:ETAA1_11280"/>
<proteinExistence type="predicted"/>
<dbReference type="EMBL" id="CP036273">
    <property type="protein sequence ID" value="QDU21841.1"/>
    <property type="molecule type" value="Genomic_DNA"/>
</dbReference>
<evidence type="ECO:0000313" key="11">
    <source>
        <dbReference type="EMBL" id="QDU20582.1"/>
    </source>
</evidence>
<dbReference type="EMBL" id="CP036273">
    <property type="protein sequence ID" value="QDU21865.1"/>
    <property type="molecule type" value="Genomic_DNA"/>
</dbReference>
<dbReference type="GO" id="GO:0006313">
    <property type="term" value="P:DNA transposition"/>
    <property type="evidence" value="ECO:0007669"/>
    <property type="project" value="InterPro"/>
</dbReference>
<dbReference type="PANTHER" id="PTHR33258">
    <property type="entry name" value="TRANSPOSASE INSL FOR INSERTION SEQUENCE ELEMENT IS186A-RELATED"/>
    <property type="match status" value="1"/>
</dbReference>
<sequence>MLFGGVFERFLEESPLSVMSRATIEHALSASALDALFDRTAERGYTRELLFSTTVDLMTLVVGGKALHVQAAYRHLRDRVPVTLKCVYDKLRNIETGVSAGLVAHVSGRCEGLITALGGGCKSLLPGYRVRVLDGNHLAATQRRLGVTRGHTAGPLPGQSLVVLDPALMLVTDIVPCEDAHTQERALIDQIVPLVRERDVWVADRNFCTAEFLCEVAARRAYVVIRRHGNLSVEAEAGYGAEVATDRGWVGERRVWVCWGGARLVRLRQVRVRLRAPTADGDAEVEILTNLPAKVPAKKVAEIYLKRWKIEGAFHELTVALNCEVNTLGYPRAALFGFCVAVAAYNVLAVLKAALRAVHGEKKVQEEVSGYYLALEWAMVYAGMMIALPASEWEAFGPMPSPELAGHLREWAGKVDLGRIKKAPPRKPTRTATRRIKDKSPHVSTARLLDEGKKTRQAKVSRNP</sequence>
<keyword evidence="23" id="KW-1185">Reference proteome</keyword>
<dbReference type="EMBL" id="CP036273">
    <property type="protein sequence ID" value="QDU19224.1"/>
    <property type="molecule type" value="Genomic_DNA"/>
</dbReference>
<dbReference type="KEGG" id="uli:ETAA1_39170"/>
<dbReference type="GO" id="GO:0003677">
    <property type="term" value="F:DNA binding"/>
    <property type="evidence" value="ECO:0007669"/>
    <property type="project" value="InterPro"/>
</dbReference>
<dbReference type="PANTHER" id="PTHR33258:SF1">
    <property type="entry name" value="TRANSPOSASE INSL FOR INSERTION SEQUENCE ELEMENT IS186A-RELATED"/>
    <property type="match status" value="1"/>
</dbReference>
<evidence type="ECO:0000313" key="12">
    <source>
        <dbReference type="EMBL" id="QDU21035.1"/>
    </source>
</evidence>
<feature type="domain" description="Transposase IS4-like" evidence="3">
    <location>
        <begin position="128"/>
        <end position="346"/>
    </location>
</feature>
<dbReference type="EMBL" id="CP036273">
    <property type="protein sequence ID" value="QDU21079.1"/>
    <property type="molecule type" value="Genomic_DNA"/>
</dbReference>
<dbReference type="KEGG" id="uli:ETAA1_59400"/>
<keyword evidence="2" id="KW-0812">Transmembrane</keyword>
<dbReference type="KEGG" id="uli:ETAA1_09000"/>
<protein>
    <submittedName>
        <fullName evidence="15">Transposase DDE domain protein</fullName>
    </submittedName>
</protein>
<evidence type="ECO:0000313" key="20">
    <source>
        <dbReference type="EMBL" id="QDU23773.1"/>
    </source>
</evidence>
<dbReference type="KEGG" id="uli:ETAA1_25370"/>
<dbReference type="EMBL" id="CP036273">
    <property type="protein sequence ID" value="QDU21861.1"/>
    <property type="molecule type" value="Genomic_DNA"/>
</dbReference>
<evidence type="ECO:0000256" key="1">
    <source>
        <dbReference type="SAM" id="MobiDB-lite"/>
    </source>
</evidence>
<dbReference type="EMBL" id="CP036273">
    <property type="protein sequence ID" value="QDU24035.1"/>
    <property type="molecule type" value="Genomic_DNA"/>
</dbReference>
<dbReference type="SUPFAM" id="SSF53098">
    <property type="entry name" value="Ribonuclease H-like"/>
    <property type="match status" value="1"/>
</dbReference>
<evidence type="ECO:0000313" key="10">
    <source>
        <dbReference type="EMBL" id="QDU19689.1"/>
    </source>
</evidence>
<dbReference type="EMBL" id="CP036273">
    <property type="protein sequence ID" value="QDU18758.1"/>
    <property type="molecule type" value="Genomic_DNA"/>
</dbReference>
<evidence type="ECO:0000313" key="5">
    <source>
        <dbReference type="EMBL" id="QDU18600.1"/>
    </source>
</evidence>
<dbReference type="KEGG" id="uli:ETAA1_38140"/>
<evidence type="ECO:0000313" key="7">
    <source>
        <dbReference type="EMBL" id="QDU18999.1"/>
    </source>
</evidence>
<dbReference type="KEGG" id="uli:ETAA1_02580"/>
<dbReference type="EMBL" id="CP036273">
    <property type="protein sequence ID" value="QDU18999.1"/>
    <property type="molecule type" value="Genomic_DNA"/>
</dbReference>
<feature type="transmembrane region" description="Helical" evidence="2">
    <location>
        <begin position="333"/>
        <end position="351"/>
    </location>
</feature>
<dbReference type="KEGG" id="uli:ETAA1_57800"/>
<dbReference type="KEGG" id="uli:ETAA1_16200"/>
<evidence type="ECO:0000313" key="21">
    <source>
        <dbReference type="EMBL" id="QDU23929.1"/>
    </source>
</evidence>
<name>A0A517XWH1_9BACT</name>
<keyword evidence="2" id="KW-1133">Transmembrane helix</keyword>
<evidence type="ECO:0000313" key="4">
    <source>
        <dbReference type="EMBL" id="QDU18372.1"/>
    </source>
</evidence>
<evidence type="ECO:0000313" key="6">
    <source>
        <dbReference type="EMBL" id="QDU18758.1"/>
    </source>
</evidence>
<dbReference type="KEGG" id="uli:ETAA1_04930"/>
<evidence type="ECO:0000256" key="2">
    <source>
        <dbReference type="SAM" id="Phobius"/>
    </source>
</evidence>
<feature type="compositionally biased region" description="Basic residues" evidence="1">
    <location>
        <begin position="455"/>
        <end position="464"/>
    </location>
</feature>
<dbReference type="EMBL" id="CP036273">
    <property type="protein sequence ID" value="QDU21035.1"/>
    <property type="molecule type" value="Genomic_DNA"/>
</dbReference>
<feature type="region of interest" description="Disordered" evidence="1">
    <location>
        <begin position="419"/>
        <end position="464"/>
    </location>
</feature>
<dbReference type="EMBL" id="CP036273">
    <property type="protein sequence ID" value="QDU18600.1"/>
    <property type="molecule type" value="Genomic_DNA"/>
</dbReference>
<dbReference type="AlphaFoldDB" id="A0A517XWH1"/>
<dbReference type="EMBL" id="CP036273">
    <property type="protein sequence ID" value="QDU20582.1"/>
    <property type="molecule type" value="Genomic_DNA"/>
</dbReference>
<dbReference type="KEGG" id="uli:ETAA1_30440"/>
<feature type="transmembrane region" description="Helical" evidence="2">
    <location>
        <begin position="371"/>
        <end position="390"/>
    </location>
</feature>
<evidence type="ECO:0000313" key="19">
    <source>
        <dbReference type="EMBL" id="QDU23280.1"/>
    </source>
</evidence>
<dbReference type="InterPro" id="IPR012337">
    <property type="entry name" value="RNaseH-like_sf"/>
</dbReference>
<dbReference type="KEGG" id="uli:ETAA1_60460"/>
<dbReference type="OrthoDB" id="231179at2"/>
<dbReference type="EMBL" id="CP036273">
    <property type="protein sequence ID" value="QDU23773.1"/>
    <property type="molecule type" value="Genomic_DNA"/>
</dbReference>
<evidence type="ECO:0000313" key="18">
    <source>
        <dbReference type="EMBL" id="QDU22035.1"/>
    </source>
</evidence>
<evidence type="ECO:0000313" key="13">
    <source>
        <dbReference type="EMBL" id="QDU21079.1"/>
    </source>
</evidence>
<organism evidence="15 23">
    <name type="scientific">Urbifossiella limnaea</name>
    <dbReference type="NCBI Taxonomy" id="2528023"/>
    <lineage>
        <taxon>Bacteria</taxon>
        <taxon>Pseudomonadati</taxon>
        <taxon>Planctomycetota</taxon>
        <taxon>Planctomycetia</taxon>
        <taxon>Gemmatales</taxon>
        <taxon>Gemmataceae</taxon>
        <taxon>Urbifossiella</taxon>
    </lineage>
</organism>
<dbReference type="InterPro" id="IPR002559">
    <property type="entry name" value="Transposase_11"/>
</dbReference>
<dbReference type="RefSeq" id="WP_145233609.1">
    <property type="nucleotide sequence ID" value="NZ_CP036273.1"/>
</dbReference>
<evidence type="ECO:0000313" key="23">
    <source>
        <dbReference type="Proteomes" id="UP000319576"/>
    </source>
</evidence>
<dbReference type="Proteomes" id="UP000319576">
    <property type="component" value="Chromosome"/>
</dbReference>
<feature type="compositionally biased region" description="Basic residues" evidence="1">
    <location>
        <begin position="420"/>
        <end position="437"/>
    </location>
</feature>
<evidence type="ECO:0000313" key="15">
    <source>
        <dbReference type="EMBL" id="QDU21861.1"/>
    </source>
</evidence>